<dbReference type="Proteomes" id="UP000306196">
    <property type="component" value="Unassembled WGS sequence"/>
</dbReference>
<accession>A0A5R8KCP5</accession>
<evidence type="ECO:0000313" key="1">
    <source>
        <dbReference type="EMBL" id="TLD70078.1"/>
    </source>
</evidence>
<dbReference type="AlphaFoldDB" id="A0A5R8KCP5"/>
<sequence length="157" mass="17765">MQCKRGLPGVVCPIQGKVQHLGLANVNHHERIARVADEYAAIRWLGEQGDLVDGSNEDMPLELFIEALLEVGAPQDADYLVDVRRILDGDAPPLTHEQRIRRIQERGDAWHVQTEALREAQTERENVRLLALLYVSDHASYFDITSKRPAISEVHNK</sequence>
<gene>
    <name evidence="1" type="ORF">FEM03_15225</name>
</gene>
<keyword evidence="2" id="KW-1185">Reference proteome</keyword>
<dbReference type="EMBL" id="VAUV01000010">
    <property type="protein sequence ID" value="TLD70078.1"/>
    <property type="molecule type" value="Genomic_DNA"/>
</dbReference>
<reference evidence="1 2" key="1">
    <citation type="submission" date="2019-05" db="EMBL/GenBank/DDBJ databases">
        <title>Verrucobacter flavum gen. nov., sp. nov. a new member of the family Verrucomicrobiaceae.</title>
        <authorList>
            <person name="Szuroczki S."/>
            <person name="Abbaszade G."/>
            <person name="Szabo A."/>
            <person name="Felfoldi T."/>
            <person name="Schumann P."/>
            <person name="Boka K."/>
            <person name="Keki Z."/>
            <person name="Toumi M."/>
            <person name="Toth E."/>
        </authorList>
    </citation>
    <scope>NUCLEOTIDE SEQUENCE [LARGE SCALE GENOMIC DNA]</scope>
    <source>
        <strain evidence="1 2">MG-N-17</strain>
    </source>
</reference>
<name>A0A5R8KCP5_9BACT</name>
<dbReference type="OrthoDB" id="208245at2"/>
<comment type="caution">
    <text evidence="1">The sequence shown here is derived from an EMBL/GenBank/DDBJ whole genome shotgun (WGS) entry which is preliminary data.</text>
</comment>
<organism evidence="1 2">
    <name type="scientific">Phragmitibacter flavus</name>
    <dbReference type="NCBI Taxonomy" id="2576071"/>
    <lineage>
        <taxon>Bacteria</taxon>
        <taxon>Pseudomonadati</taxon>
        <taxon>Verrucomicrobiota</taxon>
        <taxon>Verrucomicrobiia</taxon>
        <taxon>Verrucomicrobiales</taxon>
        <taxon>Verrucomicrobiaceae</taxon>
        <taxon>Phragmitibacter</taxon>
    </lineage>
</organism>
<evidence type="ECO:0000313" key="2">
    <source>
        <dbReference type="Proteomes" id="UP000306196"/>
    </source>
</evidence>
<protein>
    <submittedName>
        <fullName evidence="1">Uncharacterized protein</fullName>
    </submittedName>
</protein>
<proteinExistence type="predicted"/>